<dbReference type="GO" id="GO:0005634">
    <property type="term" value="C:nucleus"/>
    <property type="evidence" value="ECO:0007669"/>
    <property type="project" value="UniProtKB-SubCell"/>
</dbReference>
<feature type="region of interest" description="Disordered" evidence="19">
    <location>
        <begin position="384"/>
        <end position="409"/>
    </location>
</feature>
<keyword evidence="13 18" id="KW-0238">DNA-binding</keyword>
<dbReference type="NCBIfam" id="TIGR00599">
    <property type="entry name" value="rad18"/>
    <property type="match status" value="1"/>
</dbReference>
<evidence type="ECO:0000256" key="12">
    <source>
        <dbReference type="ARBA" id="ARBA00022833"/>
    </source>
</evidence>
<dbReference type="GO" id="GO:0097505">
    <property type="term" value="C:Rad6-Rad18 complex"/>
    <property type="evidence" value="ECO:0007669"/>
    <property type="project" value="TreeGrafter"/>
</dbReference>
<dbReference type="SMART" id="SM00513">
    <property type="entry name" value="SAP"/>
    <property type="match status" value="1"/>
</dbReference>
<keyword evidence="12 18" id="KW-0862">Zinc</keyword>
<evidence type="ECO:0000259" key="22">
    <source>
        <dbReference type="PROSITE" id="PS51908"/>
    </source>
</evidence>
<dbReference type="PANTHER" id="PTHR14134:SF2">
    <property type="entry name" value="E3 UBIQUITIN-PROTEIN LIGASE RAD18"/>
    <property type="match status" value="1"/>
</dbReference>
<evidence type="ECO:0000256" key="10">
    <source>
        <dbReference type="ARBA" id="ARBA00022771"/>
    </source>
</evidence>
<gene>
    <name evidence="23" type="ORF">ZYGR_0AK03620</name>
</gene>
<evidence type="ECO:0000256" key="1">
    <source>
        <dbReference type="ARBA" id="ARBA00000900"/>
    </source>
</evidence>
<dbReference type="PROSITE" id="PS00518">
    <property type="entry name" value="ZF_RING_1"/>
    <property type="match status" value="1"/>
</dbReference>
<comment type="function">
    <text evidence="18">E3 RING-finger protein, member of the UBC2/RAD6 epistasis group. Associates to the E2 ubiquitin conjugating enzyme UBC2/RAD6 to form the UBC2-RAD18 ubiquitin ligase complex involved in postreplicative repair (PRR) of damaged DNA.</text>
</comment>
<dbReference type="EMBL" id="BDGX01000037">
    <property type="protein sequence ID" value="GAV53860.1"/>
    <property type="molecule type" value="Genomic_DNA"/>
</dbReference>
<proteinExistence type="inferred from homology"/>
<dbReference type="PROSITE" id="PS50800">
    <property type="entry name" value="SAP"/>
    <property type="match status" value="1"/>
</dbReference>
<dbReference type="InterPro" id="IPR003034">
    <property type="entry name" value="SAP_dom"/>
</dbReference>
<dbReference type="GO" id="GO:0006513">
    <property type="term" value="P:protein monoubiquitination"/>
    <property type="evidence" value="ECO:0007669"/>
    <property type="project" value="InterPro"/>
</dbReference>
<evidence type="ECO:0000256" key="8">
    <source>
        <dbReference type="ARBA" id="ARBA00022723"/>
    </source>
</evidence>
<evidence type="ECO:0000256" key="14">
    <source>
        <dbReference type="ARBA" id="ARBA00023204"/>
    </source>
</evidence>
<dbReference type="InterPro" id="IPR004580">
    <property type="entry name" value="Rad18_fungi"/>
</dbReference>
<dbReference type="InterPro" id="IPR006642">
    <property type="entry name" value="Rad18_UBZ4"/>
</dbReference>
<dbReference type="FunFam" id="3.30.40.10:FF:000172">
    <property type="entry name" value="E3 ubiquitin-protein ligase RAD18"/>
    <property type="match status" value="1"/>
</dbReference>
<comment type="catalytic activity">
    <reaction evidence="1 18">
        <text>S-ubiquitinyl-[E2 ubiquitin-conjugating enzyme]-L-cysteine + [acceptor protein]-L-lysine = [E2 ubiquitin-conjugating enzyme]-L-cysteine + N(6)-ubiquitinyl-[acceptor protein]-L-lysine.</text>
        <dbReference type="EC" id="2.3.2.27"/>
    </reaction>
</comment>
<dbReference type="UniPathway" id="UPA00143"/>
<evidence type="ECO:0000256" key="2">
    <source>
        <dbReference type="ARBA" id="ARBA00004123"/>
    </source>
</evidence>
<feature type="domain" description="RING-type" evidence="20">
    <location>
        <begin position="28"/>
        <end position="65"/>
    </location>
</feature>
<dbReference type="InterPro" id="IPR017907">
    <property type="entry name" value="Znf_RING_CS"/>
</dbReference>
<dbReference type="SUPFAM" id="SSF57850">
    <property type="entry name" value="RING/U-box"/>
    <property type="match status" value="1"/>
</dbReference>
<feature type="compositionally biased region" description="Polar residues" evidence="19">
    <location>
        <begin position="146"/>
        <end position="160"/>
    </location>
</feature>
<evidence type="ECO:0000256" key="3">
    <source>
        <dbReference type="ARBA" id="ARBA00004906"/>
    </source>
</evidence>
<dbReference type="EC" id="2.3.2.27" evidence="5 18"/>
<dbReference type="GO" id="GO:0003697">
    <property type="term" value="F:single-stranded DNA binding"/>
    <property type="evidence" value="ECO:0007669"/>
    <property type="project" value="UniProtKB-UniRule"/>
</dbReference>
<evidence type="ECO:0000256" key="7">
    <source>
        <dbReference type="ARBA" id="ARBA00022679"/>
    </source>
</evidence>
<evidence type="ECO:0000256" key="17">
    <source>
        <dbReference type="PROSITE-ProRule" id="PRU01256"/>
    </source>
</evidence>
<dbReference type="InterPro" id="IPR001841">
    <property type="entry name" value="Znf_RING"/>
</dbReference>
<evidence type="ECO:0000256" key="15">
    <source>
        <dbReference type="ARBA" id="ARBA00023242"/>
    </source>
</evidence>
<feature type="region of interest" description="Disordered" evidence="19">
    <location>
        <begin position="120"/>
        <end position="171"/>
    </location>
</feature>
<protein>
    <recommendedName>
        <fullName evidence="6 18">Postreplication repair E3 ubiquitin-protein ligase RAD18</fullName>
        <ecNumber evidence="5 18">2.3.2.27</ecNumber>
    </recommendedName>
    <alternativeName>
        <fullName evidence="18">RING-type E3 ubiquitin transferase RAD18</fullName>
    </alternativeName>
</protein>
<comment type="subunit">
    <text evidence="18">Interacts with E2 UBC2, forming a complex with ubiquitin ligase activity.</text>
</comment>
<dbReference type="GO" id="GO:0061630">
    <property type="term" value="F:ubiquitin protein ligase activity"/>
    <property type="evidence" value="ECO:0007669"/>
    <property type="project" value="UniProtKB-UniRule"/>
</dbReference>
<evidence type="ECO:0000313" key="24">
    <source>
        <dbReference type="Proteomes" id="UP000187013"/>
    </source>
</evidence>
<feature type="region of interest" description="Disordered" evidence="19">
    <location>
        <begin position="204"/>
        <end position="235"/>
    </location>
</feature>
<feature type="compositionally biased region" description="Basic and acidic residues" evidence="19">
    <location>
        <begin position="129"/>
        <end position="142"/>
    </location>
</feature>
<keyword evidence="15 18" id="KW-0539">Nucleus</keyword>
<dbReference type="InterPro" id="IPR039577">
    <property type="entry name" value="Rad18"/>
</dbReference>
<dbReference type="OrthoDB" id="9049620at2759"/>
<dbReference type="InterPro" id="IPR013083">
    <property type="entry name" value="Znf_RING/FYVE/PHD"/>
</dbReference>
<dbReference type="GO" id="GO:0006301">
    <property type="term" value="P:DNA damage tolerance"/>
    <property type="evidence" value="ECO:0007669"/>
    <property type="project" value="InterPro"/>
</dbReference>
<evidence type="ECO:0000256" key="6">
    <source>
        <dbReference type="ARBA" id="ARBA00015551"/>
    </source>
</evidence>
<dbReference type="Pfam" id="PF13923">
    <property type="entry name" value="zf-C3HC4_2"/>
    <property type="match status" value="1"/>
</dbReference>
<comment type="similarity">
    <text evidence="4 18">Belongs to the RAD18 family.</text>
</comment>
<evidence type="ECO:0000256" key="18">
    <source>
        <dbReference type="RuleBase" id="RU368093"/>
    </source>
</evidence>
<organism evidence="23 24">
    <name type="scientific">Zygosaccharomyces rouxii</name>
    <dbReference type="NCBI Taxonomy" id="4956"/>
    <lineage>
        <taxon>Eukaryota</taxon>
        <taxon>Fungi</taxon>
        <taxon>Dikarya</taxon>
        <taxon>Ascomycota</taxon>
        <taxon>Saccharomycotina</taxon>
        <taxon>Saccharomycetes</taxon>
        <taxon>Saccharomycetales</taxon>
        <taxon>Saccharomycetaceae</taxon>
        <taxon>Zygosaccharomyces</taxon>
    </lineage>
</organism>
<evidence type="ECO:0000256" key="16">
    <source>
        <dbReference type="PROSITE-ProRule" id="PRU00175"/>
    </source>
</evidence>
<dbReference type="SMART" id="SM00734">
    <property type="entry name" value="ZnF_Rad18"/>
    <property type="match status" value="1"/>
</dbReference>
<keyword evidence="10 16" id="KW-0863">Zinc-finger</keyword>
<accession>A0A1Q3ADY2</accession>
<comment type="caution">
    <text evidence="23">The sequence shown here is derived from an EMBL/GenBank/DDBJ whole genome shotgun (WGS) entry which is preliminary data.</text>
</comment>
<dbReference type="SMART" id="SM00184">
    <property type="entry name" value="RING"/>
    <property type="match status" value="1"/>
</dbReference>
<keyword evidence="8 18" id="KW-0479">Metal-binding</keyword>
<evidence type="ECO:0000256" key="13">
    <source>
        <dbReference type="ARBA" id="ARBA00023125"/>
    </source>
</evidence>
<evidence type="ECO:0000313" key="23">
    <source>
        <dbReference type="EMBL" id="GAV53860.1"/>
    </source>
</evidence>
<dbReference type="AlphaFoldDB" id="A0A1Q3ADY2"/>
<evidence type="ECO:0000256" key="5">
    <source>
        <dbReference type="ARBA" id="ARBA00012483"/>
    </source>
</evidence>
<comment type="pathway">
    <text evidence="3 18">Protein modification; protein ubiquitination.</text>
</comment>
<evidence type="ECO:0000256" key="11">
    <source>
        <dbReference type="ARBA" id="ARBA00022786"/>
    </source>
</evidence>
<feature type="domain" description="UBZ4-type" evidence="22">
    <location>
        <begin position="171"/>
        <end position="199"/>
    </location>
</feature>
<feature type="compositionally biased region" description="Polar residues" evidence="19">
    <location>
        <begin position="392"/>
        <end position="401"/>
    </location>
</feature>
<dbReference type="PROSITE" id="PS51908">
    <property type="entry name" value="ZF_UBZ4"/>
    <property type="match status" value="1"/>
</dbReference>
<name>A0A1Q3ADY2_ZYGRO</name>
<dbReference type="GO" id="GO:0006281">
    <property type="term" value="P:DNA repair"/>
    <property type="evidence" value="ECO:0007669"/>
    <property type="project" value="UniProtKB-KW"/>
</dbReference>
<dbReference type="Gene3D" id="3.30.40.10">
    <property type="entry name" value="Zinc/RING finger domain, C3HC4 (zinc finger)"/>
    <property type="match status" value="1"/>
</dbReference>
<sequence length="409" mass="46917">MNYNVSDATDFLHTSIPQLSQLDTLVRCHICKDLLKIPVLTPCSHTFCSLCIREYLTREPKCPLCLSELRESNLRSEFLISEIIESYRSVRDELLESLKKGHRNDNEKSLIELTDDDNDDDLQIVGTNQREEVKRDKNEKSMGKVTKSSTPSGLNSLLSSQRDKPKTKEQLAQCPICSNFYPIQVLERTHLDECLTIQSLDENTSVKKRTPTPPSPRIRSPKSASKPKRVASAKDDVSHVDRYLSSFNTDQRRERLPKINFASMSLSQIKQKLASLGLPTHGLRQNMIARYNHYEILWNSNFCDAIEPVDESELRRQLASWEASHNPSNGNSGINIISKMMRRANQGNSYQKLLADFKNDNFQRKSWIRMFRKDFKNLIKEAKRNVPRESKTTGSVENQITAPEDTEKA</sequence>
<dbReference type="Proteomes" id="UP000187013">
    <property type="component" value="Unassembled WGS sequence"/>
</dbReference>
<dbReference type="GO" id="GO:0008270">
    <property type="term" value="F:zinc ion binding"/>
    <property type="evidence" value="ECO:0007669"/>
    <property type="project" value="UniProtKB-KW"/>
</dbReference>
<dbReference type="PANTHER" id="PTHR14134">
    <property type="entry name" value="E3 UBIQUITIN-PROTEIN LIGASE RAD18"/>
    <property type="match status" value="1"/>
</dbReference>
<reference evidence="23 24" key="1">
    <citation type="submission" date="2016-08" db="EMBL/GenBank/DDBJ databases">
        <title>Draft genome sequence of allopolyploid Zygosaccharomyces rouxii.</title>
        <authorList>
            <person name="Watanabe J."/>
            <person name="Uehara K."/>
            <person name="Mogi Y."/>
            <person name="Tsukioka Y."/>
        </authorList>
    </citation>
    <scope>NUCLEOTIDE SEQUENCE [LARGE SCALE GENOMIC DNA]</scope>
    <source>
        <strain evidence="23 24">NBRC 110957</strain>
    </source>
</reference>
<comment type="subcellular location">
    <subcellularLocation>
        <location evidence="2 18">Nucleus</location>
    </subcellularLocation>
</comment>
<keyword evidence="7 18" id="KW-0808">Transferase</keyword>
<evidence type="ECO:0000256" key="9">
    <source>
        <dbReference type="ARBA" id="ARBA00022763"/>
    </source>
</evidence>
<keyword evidence="11 18" id="KW-0833">Ubl conjugation pathway</keyword>
<dbReference type="PROSITE" id="PS50089">
    <property type="entry name" value="ZF_RING_2"/>
    <property type="match status" value="1"/>
</dbReference>
<evidence type="ECO:0000256" key="4">
    <source>
        <dbReference type="ARBA" id="ARBA00009506"/>
    </source>
</evidence>
<evidence type="ECO:0000256" key="19">
    <source>
        <dbReference type="SAM" id="MobiDB-lite"/>
    </source>
</evidence>
<evidence type="ECO:0000259" key="21">
    <source>
        <dbReference type="PROSITE" id="PS50800"/>
    </source>
</evidence>
<feature type="domain" description="SAP" evidence="21">
    <location>
        <begin position="261"/>
        <end position="295"/>
    </location>
</feature>
<keyword evidence="9 17" id="KW-0227">DNA damage</keyword>
<keyword evidence="14 17" id="KW-0234">DNA repair</keyword>
<dbReference type="Pfam" id="PF02037">
    <property type="entry name" value="SAP"/>
    <property type="match status" value="1"/>
</dbReference>
<evidence type="ECO:0000259" key="20">
    <source>
        <dbReference type="PROSITE" id="PS50089"/>
    </source>
</evidence>